<reference evidence="2 3" key="1">
    <citation type="journal article" date="2023" name="G3 (Bethesda)">
        <title>A chromosome-length genome assembly and annotation of blackberry (Rubus argutus, cv. 'Hillquist').</title>
        <authorList>
            <person name="Bruna T."/>
            <person name="Aryal R."/>
            <person name="Dudchenko O."/>
            <person name="Sargent D.J."/>
            <person name="Mead D."/>
            <person name="Buti M."/>
            <person name="Cavallini A."/>
            <person name="Hytonen T."/>
            <person name="Andres J."/>
            <person name="Pham M."/>
            <person name="Weisz D."/>
            <person name="Mascagni F."/>
            <person name="Usai G."/>
            <person name="Natali L."/>
            <person name="Bassil N."/>
            <person name="Fernandez G.E."/>
            <person name="Lomsadze A."/>
            <person name="Armour M."/>
            <person name="Olukolu B."/>
            <person name="Poorten T."/>
            <person name="Britton C."/>
            <person name="Davik J."/>
            <person name="Ashrafi H."/>
            <person name="Aiden E.L."/>
            <person name="Borodovsky M."/>
            <person name="Worthington M."/>
        </authorList>
    </citation>
    <scope>NUCLEOTIDE SEQUENCE [LARGE SCALE GENOMIC DNA]</scope>
    <source>
        <strain evidence="2">PI 553951</strain>
    </source>
</reference>
<protein>
    <submittedName>
        <fullName evidence="2">Uncharacterized protein</fullName>
    </submittedName>
</protein>
<keyword evidence="3" id="KW-1185">Reference proteome</keyword>
<accession>A0AAW1X1W3</accession>
<feature type="compositionally biased region" description="Polar residues" evidence="1">
    <location>
        <begin position="34"/>
        <end position="46"/>
    </location>
</feature>
<sequence length="82" mass="8416">MMGCKRSLDQNGSSAGKANGKPIKQDGLLKNAKANGSSVQGQNSRPGNGYNGVKTKANTLGCGPGPTPSNEQQYWHGLVSNG</sequence>
<comment type="caution">
    <text evidence="2">The sequence shown here is derived from an EMBL/GenBank/DDBJ whole genome shotgun (WGS) entry which is preliminary data.</text>
</comment>
<proteinExistence type="predicted"/>
<dbReference type="Proteomes" id="UP001457282">
    <property type="component" value="Unassembled WGS sequence"/>
</dbReference>
<dbReference type="EMBL" id="JBEDUW010000005">
    <property type="protein sequence ID" value="KAK9930291.1"/>
    <property type="molecule type" value="Genomic_DNA"/>
</dbReference>
<name>A0AAW1X1W3_RUBAR</name>
<evidence type="ECO:0000256" key="1">
    <source>
        <dbReference type="SAM" id="MobiDB-lite"/>
    </source>
</evidence>
<organism evidence="2 3">
    <name type="scientific">Rubus argutus</name>
    <name type="common">Southern blackberry</name>
    <dbReference type="NCBI Taxonomy" id="59490"/>
    <lineage>
        <taxon>Eukaryota</taxon>
        <taxon>Viridiplantae</taxon>
        <taxon>Streptophyta</taxon>
        <taxon>Embryophyta</taxon>
        <taxon>Tracheophyta</taxon>
        <taxon>Spermatophyta</taxon>
        <taxon>Magnoliopsida</taxon>
        <taxon>eudicotyledons</taxon>
        <taxon>Gunneridae</taxon>
        <taxon>Pentapetalae</taxon>
        <taxon>rosids</taxon>
        <taxon>fabids</taxon>
        <taxon>Rosales</taxon>
        <taxon>Rosaceae</taxon>
        <taxon>Rosoideae</taxon>
        <taxon>Rosoideae incertae sedis</taxon>
        <taxon>Rubus</taxon>
    </lineage>
</organism>
<dbReference type="AlphaFoldDB" id="A0AAW1X1W3"/>
<evidence type="ECO:0000313" key="3">
    <source>
        <dbReference type="Proteomes" id="UP001457282"/>
    </source>
</evidence>
<gene>
    <name evidence="2" type="ORF">M0R45_027331</name>
</gene>
<evidence type="ECO:0000313" key="2">
    <source>
        <dbReference type="EMBL" id="KAK9930291.1"/>
    </source>
</evidence>
<feature type="region of interest" description="Disordered" evidence="1">
    <location>
        <begin position="1"/>
        <end position="82"/>
    </location>
</feature>